<dbReference type="Proteomes" id="UP000244077">
    <property type="component" value="Unassembled WGS sequence"/>
</dbReference>
<dbReference type="EMBL" id="QAOH01000014">
    <property type="protein sequence ID" value="PTQ68532.1"/>
    <property type="molecule type" value="Genomic_DNA"/>
</dbReference>
<feature type="region of interest" description="Disordered" evidence="1">
    <location>
        <begin position="186"/>
        <end position="214"/>
    </location>
</feature>
<evidence type="ECO:0000256" key="1">
    <source>
        <dbReference type="SAM" id="MobiDB-lite"/>
    </source>
</evidence>
<dbReference type="AlphaFoldDB" id="A0A2T5HAH3"/>
<sequence length="214" mass="23601">MTFSSGLEKDAHFGNGTIARLERGWGYSLVRKDGMDGMRARAETLLRIGSVLCFAGMAGLWLLPGSTFTFGVLGIKVGLSVALGLIGLAFGHLSERGLMREVQVDLQRGQLRLVWRNRKSEARLNTVIGFAEIGSVFLRRLPGAGRLTQLNLRYGRSGEVMTLFTGEENLMREVWYDLNGDLHPEEQEQVQPSRVKAAPSGQTGVTRSLPRALR</sequence>
<organism evidence="3 4">
    <name type="scientific">Celeribacter persicus</name>
    <dbReference type="NCBI Taxonomy" id="1651082"/>
    <lineage>
        <taxon>Bacteria</taxon>
        <taxon>Pseudomonadati</taxon>
        <taxon>Pseudomonadota</taxon>
        <taxon>Alphaproteobacteria</taxon>
        <taxon>Rhodobacterales</taxon>
        <taxon>Roseobacteraceae</taxon>
        <taxon>Celeribacter</taxon>
    </lineage>
</organism>
<gene>
    <name evidence="3" type="ORF">C8N42_1148</name>
</gene>
<protein>
    <submittedName>
        <fullName evidence="3">Uncharacterized protein</fullName>
    </submittedName>
</protein>
<proteinExistence type="predicted"/>
<feature type="transmembrane region" description="Helical" evidence="2">
    <location>
        <begin position="45"/>
        <end position="63"/>
    </location>
</feature>
<evidence type="ECO:0000313" key="4">
    <source>
        <dbReference type="Proteomes" id="UP000244077"/>
    </source>
</evidence>
<keyword evidence="4" id="KW-1185">Reference proteome</keyword>
<keyword evidence="2" id="KW-0812">Transmembrane</keyword>
<reference evidence="3 4" key="1">
    <citation type="submission" date="2018-04" db="EMBL/GenBank/DDBJ databases">
        <title>Genomic Encyclopedia of Archaeal and Bacterial Type Strains, Phase II (KMG-II): from individual species to whole genera.</title>
        <authorList>
            <person name="Goeker M."/>
        </authorList>
    </citation>
    <scope>NUCLEOTIDE SEQUENCE [LARGE SCALE GENOMIC DNA]</scope>
    <source>
        <strain evidence="3 4">DSM 100434</strain>
    </source>
</reference>
<feature type="transmembrane region" description="Helical" evidence="2">
    <location>
        <begin position="69"/>
        <end position="90"/>
    </location>
</feature>
<comment type="caution">
    <text evidence="3">The sequence shown here is derived from an EMBL/GenBank/DDBJ whole genome shotgun (WGS) entry which is preliminary data.</text>
</comment>
<accession>A0A2T5HAH3</accession>
<evidence type="ECO:0000313" key="3">
    <source>
        <dbReference type="EMBL" id="PTQ68532.1"/>
    </source>
</evidence>
<evidence type="ECO:0000256" key="2">
    <source>
        <dbReference type="SAM" id="Phobius"/>
    </source>
</evidence>
<dbReference type="OrthoDB" id="7875524at2"/>
<dbReference type="RefSeq" id="WP_107817478.1">
    <property type="nucleotide sequence ID" value="NZ_QAOH01000014.1"/>
</dbReference>
<name>A0A2T5HAH3_9RHOB</name>
<keyword evidence="2" id="KW-0472">Membrane</keyword>
<keyword evidence="2" id="KW-1133">Transmembrane helix</keyword>